<dbReference type="Proteomes" id="UP000177281">
    <property type="component" value="Unassembled WGS sequence"/>
</dbReference>
<feature type="region of interest" description="Disordered" evidence="2">
    <location>
        <begin position="676"/>
        <end position="695"/>
    </location>
</feature>
<feature type="transmembrane region" description="Helical" evidence="3">
    <location>
        <begin position="131"/>
        <end position="153"/>
    </location>
</feature>
<keyword evidence="3" id="KW-0812">Transmembrane</keyword>
<keyword evidence="1" id="KW-0802">TPR repeat</keyword>
<comment type="caution">
    <text evidence="4">The sequence shown here is derived from an EMBL/GenBank/DDBJ whole genome shotgun (WGS) entry which is preliminary data.</text>
</comment>
<feature type="transmembrane region" description="Helical" evidence="3">
    <location>
        <begin position="71"/>
        <end position="88"/>
    </location>
</feature>
<feature type="transmembrane region" description="Helical" evidence="3">
    <location>
        <begin position="100"/>
        <end position="119"/>
    </location>
</feature>
<gene>
    <name evidence="4" type="ORF">A3B10_04070</name>
</gene>
<feature type="transmembrane region" description="Helical" evidence="3">
    <location>
        <begin position="424"/>
        <end position="442"/>
    </location>
</feature>
<dbReference type="InterPro" id="IPR019734">
    <property type="entry name" value="TPR_rpt"/>
</dbReference>
<feature type="transmembrane region" description="Helical" evidence="3">
    <location>
        <begin position="485"/>
        <end position="504"/>
    </location>
</feature>
<dbReference type="Pfam" id="PF13432">
    <property type="entry name" value="TPR_16"/>
    <property type="match status" value="1"/>
</dbReference>
<name>A0A1F5Q559_9BACT</name>
<keyword evidence="3" id="KW-0472">Membrane</keyword>
<dbReference type="InterPro" id="IPR011990">
    <property type="entry name" value="TPR-like_helical_dom_sf"/>
</dbReference>
<dbReference type="Gene3D" id="1.25.40.10">
    <property type="entry name" value="Tetratricopeptide repeat domain"/>
    <property type="match status" value="2"/>
</dbReference>
<sequence>MLEFIKRKSAVGEQHVMTAQTTGSNKSVVSAVDISRFDKIINWCLYALIVIVPILFLPITSELRDFNKQNFIFFLMVVMIGVWIIKILSTRRTTWVKTSLDLIFLIYLVIYFLACLISIDRVSSFLGYYGRFTGSFISVFSLVILYFIVVNNVRSQKVFEKIINCYLIGSGLALVYSLLQLLGIYIIPVAATHTRGFNPIGGLVSLAIYAALSLAFFQWVFFAQLANSRLKNIMLWLLSLLALAILFLINAFVAWIVLAISLIGLLALAMGAGAESSQGVSSRPWHWKPMLFLIVSVLFIAFQFLPPALNPRNMISFNLPTEIQLSNSTTWSLVSNSLKGSLKTAVLGSGPGTTGIVFGDIKPESLNKTIVWNLNFDRASSEIANIIIETGVVGFLAFELAAVLFFFFALFFLLKQSSHLGWKFALGAFILWLAMYITHFFYFFNTTFYFIYWLSVGLFMAAAHMKTAPEEPNSFSLAQSPRSALSWMFVSLLILAMLLVGTFFEAAVYGGEVSYAAGQKELNQSKPDYAKVSVDFTRAITLNPYRDVYLLGYGQNLFFQASQEAAKPNPDIKQIQTWMRNLIAAGKKSTEISSAKASNWSALAQFYTNIRGLVSGTDAHIIDSWQKAIERDPKNPALYVRLGLAYSIASDIIDPSIAGTGADADQDGLADTVEQQLGSAPNNSDTNANGVSDGDEVKAGFNPVTGLKLAGQQLSQFVRTDGAMLKKAEDALNKAIELKPNLPDSYIALARVQEKGGQLAEAKKQLDAAAKQFPNNADILFEQGRITFNQRDYTAAEKIFKTVISLAPNHANAHYSLGLIYQQRGDIANALAEFEKAEEIAGPNVELEKLINQLKTPPTP</sequence>
<keyword evidence="3" id="KW-1133">Transmembrane helix</keyword>
<feature type="repeat" description="TPR" evidence="1">
    <location>
        <begin position="811"/>
        <end position="844"/>
    </location>
</feature>
<feature type="transmembrane region" description="Helical" evidence="3">
    <location>
        <begin position="383"/>
        <end position="412"/>
    </location>
</feature>
<dbReference type="SUPFAM" id="SSF48452">
    <property type="entry name" value="TPR-like"/>
    <property type="match status" value="1"/>
</dbReference>
<dbReference type="InterPro" id="IPR051533">
    <property type="entry name" value="WaaL-like"/>
</dbReference>
<organism evidence="4 5">
    <name type="scientific">Candidatus Doudnabacteria bacterium RIFCSPLOWO2_01_FULL_44_21</name>
    <dbReference type="NCBI Taxonomy" id="1817841"/>
    <lineage>
        <taxon>Bacteria</taxon>
        <taxon>Candidatus Doudnaibacteriota</taxon>
    </lineage>
</organism>
<feature type="transmembrane region" description="Helical" evidence="3">
    <location>
        <begin position="448"/>
        <end position="465"/>
    </location>
</feature>
<evidence type="ECO:0000313" key="4">
    <source>
        <dbReference type="EMBL" id="OGE97293.1"/>
    </source>
</evidence>
<reference evidence="4 5" key="1">
    <citation type="journal article" date="2016" name="Nat. Commun.">
        <title>Thousands of microbial genomes shed light on interconnected biogeochemical processes in an aquifer system.</title>
        <authorList>
            <person name="Anantharaman K."/>
            <person name="Brown C.T."/>
            <person name="Hug L.A."/>
            <person name="Sharon I."/>
            <person name="Castelle C.J."/>
            <person name="Probst A.J."/>
            <person name="Thomas B.C."/>
            <person name="Singh A."/>
            <person name="Wilkins M.J."/>
            <person name="Karaoz U."/>
            <person name="Brodie E.L."/>
            <person name="Williams K.H."/>
            <person name="Hubbard S.S."/>
            <person name="Banfield J.F."/>
        </authorList>
    </citation>
    <scope>NUCLEOTIDE SEQUENCE [LARGE SCALE GENOMIC DNA]</scope>
</reference>
<proteinExistence type="predicted"/>
<feature type="transmembrane region" description="Helical" evidence="3">
    <location>
        <begin position="200"/>
        <end position="221"/>
    </location>
</feature>
<dbReference type="PROSITE" id="PS50005">
    <property type="entry name" value="TPR"/>
    <property type="match status" value="2"/>
</dbReference>
<feature type="compositionally biased region" description="Polar residues" evidence="2">
    <location>
        <begin position="676"/>
        <end position="690"/>
    </location>
</feature>
<feature type="repeat" description="TPR" evidence="1">
    <location>
        <begin position="777"/>
        <end position="810"/>
    </location>
</feature>
<dbReference type="Pfam" id="PF13181">
    <property type="entry name" value="TPR_8"/>
    <property type="match status" value="1"/>
</dbReference>
<dbReference type="STRING" id="1817841.A3B10_04070"/>
<feature type="transmembrane region" description="Helical" evidence="3">
    <location>
        <begin position="40"/>
        <end position="59"/>
    </location>
</feature>
<evidence type="ECO:0000256" key="1">
    <source>
        <dbReference type="PROSITE-ProRule" id="PRU00339"/>
    </source>
</evidence>
<evidence type="ECO:0000256" key="2">
    <source>
        <dbReference type="SAM" id="MobiDB-lite"/>
    </source>
</evidence>
<dbReference type="SMART" id="SM00028">
    <property type="entry name" value="TPR"/>
    <property type="match status" value="3"/>
</dbReference>
<feature type="transmembrane region" description="Helical" evidence="3">
    <location>
        <begin position="285"/>
        <end position="305"/>
    </location>
</feature>
<dbReference type="PANTHER" id="PTHR37422">
    <property type="entry name" value="TEICHURONIC ACID BIOSYNTHESIS PROTEIN TUAE"/>
    <property type="match status" value="1"/>
</dbReference>
<accession>A0A1F5Q559</accession>
<dbReference type="EMBL" id="MFFB01000002">
    <property type="protein sequence ID" value="OGE97293.1"/>
    <property type="molecule type" value="Genomic_DNA"/>
</dbReference>
<protein>
    <submittedName>
        <fullName evidence="4">Uncharacterized protein</fullName>
    </submittedName>
</protein>
<evidence type="ECO:0000256" key="3">
    <source>
        <dbReference type="SAM" id="Phobius"/>
    </source>
</evidence>
<feature type="transmembrane region" description="Helical" evidence="3">
    <location>
        <begin position="233"/>
        <end position="249"/>
    </location>
</feature>
<feature type="transmembrane region" description="Helical" evidence="3">
    <location>
        <begin position="165"/>
        <end position="188"/>
    </location>
</feature>
<dbReference type="PANTHER" id="PTHR37422:SF13">
    <property type="entry name" value="LIPOPOLYSACCHARIDE BIOSYNTHESIS PROTEIN PA4999-RELATED"/>
    <property type="match status" value="1"/>
</dbReference>
<dbReference type="AlphaFoldDB" id="A0A1F5Q559"/>
<evidence type="ECO:0000313" key="5">
    <source>
        <dbReference type="Proteomes" id="UP000177281"/>
    </source>
</evidence>